<feature type="compositionally biased region" description="Basic and acidic residues" evidence="5">
    <location>
        <begin position="224"/>
        <end position="244"/>
    </location>
</feature>
<reference evidence="7 8" key="1">
    <citation type="submission" date="2019-09" db="EMBL/GenBank/DDBJ databases">
        <title>A chromosome-level genome assembly of the Chinese tupelo Nyssa sinensis.</title>
        <authorList>
            <person name="Yang X."/>
            <person name="Kang M."/>
            <person name="Yang Y."/>
            <person name="Xiong H."/>
            <person name="Wang M."/>
            <person name="Zhang Z."/>
            <person name="Wang Z."/>
            <person name="Wu H."/>
            <person name="Ma T."/>
            <person name="Liu J."/>
            <person name="Xi Z."/>
        </authorList>
    </citation>
    <scope>NUCLEOTIDE SEQUENCE [LARGE SCALE GENOMIC DNA]</scope>
    <source>
        <strain evidence="7">J267</strain>
        <tissue evidence="7">Leaf</tissue>
    </source>
</reference>
<dbReference type="GO" id="GO:0005524">
    <property type="term" value="F:ATP binding"/>
    <property type="evidence" value="ECO:0007669"/>
    <property type="project" value="UniProtKB-KW"/>
</dbReference>
<sequence length="280" mass="32173">MADATIQFLLENLNQLLRYNVNLIHEVRDEVGALCDGLTMLKAFLKDTIKKHSEFEFVKQLVRCIRDVTYDTEDVIDTSCFKLLSRRAKVKEIYDNKWYNIEALQFGESSSRGLRERRAPMAKEVNVVGFDKDTKMLVDRLTGEQEEREVTLIIGMGSLDFESVGTENSESNPTQGLEPQNNVKRHVVLSEDPRRSQRLQGNYGEEKPRRDRNKRGGAGRVRTGRNERKRERGREKREEEKVGAEEGSSDCRTVNPQPEPDLCFVIVQRLALISQPQTEA</sequence>
<evidence type="ECO:0000256" key="4">
    <source>
        <dbReference type="ARBA" id="ARBA00022840"/>
    </source>
</evidence>
<dbReference type="OrthoDB" id="3027644at2759"/>
<dbReference type="AlphaFoldDB" id="A0A5J5AHV6"/>
<evidence type="ECO:0000313" key="8">
    <source>
        <dbReference type="Proteomes" id="UP000325577"/>
    </source>
</evidence>
<keyword evidence="1" id="KW-0677">Repeat</keyword>
<feature type="compositionally biased region" description="Polar residues" evidence="5">
    <location>
        <begin position="165"/>
        <end position="182"/>
    </location>
</feature>
<evidence type="ECO:0000313" key="7">
    <source>
        <dbReference type="EMBL" id="KAA8529799.1"/>
    </source>
</evidence>
<dbReference type="Gene3D" id="1.20.5.4130">
    <property type="match status" value="1"/>
</dbReference>
<dbReference type="Pfam" id="PF18052">
    <property type="entry name" value="Rx_N"/>
    <property type="match status" value="1"/>
</dbReference>
<keyword evidence="8" id="KW-1185">Reference proteome</keyword>
<evidence type="ECO:0000256" key="2">
    <source>
        <dbReference type="ARBA" id="ARBA00022741"/>
    </source>
</evidence>
<keyword evidence="2" id="KW-0547">Nucleotide-binding</keyword>
<evidence type="ECO:0000259" key="6">
    <source>
        <dbReference type="Pfam" id="PF18052"/>
    </source>
</evidence>
<feature type="region of interest" description="Disordered" evidence="5">
    <location>
        <begin position="163"/>
        <end position="258"/>
    </location>
</feature>
<dbReference type="InterPro" id="IPR038005">
    <property type="entry name" value="RX-like_CC"/>
</dbReference>
<dbReference type="PANTHER" id="PTHR19338">
    <property type="entry name" value="TRANSLOCASE OF INNER MITOCHONDRIAL MEMBRANE 13 HOMOLOG"/>
    <property type="match status" value="1"/>
</dbReference>
<accession>A0A5J5AHV6</accession>
<dbReference type="GO" id="GO:0006952">
    <property type="term" value="P:defense response"/>
    <property type="evidence" value="ECO:0007669"/>
    <property type="project" value="UniProtKB-KW"/>
</dbReference>
<organism evidence="7 8">
    <name type="scientific">Nyssa sinensis</name>
    <dbReference type="NCBI Taxonomy" id="561372"/>
    <lineage>
        <taxon>Eukaryota</taxon>
        <taxon>Viridiplantae</taxon>
        <taxon>Streptophyta</taxon>
        <taxon>Embryophyta</taxon>
        <taxon>Tracheophyta</taxon>
        <taxon>Spermatophyta</taxon>
        <taxon>Magnoliopsida</taxon>
        <taxon>eudicotyledons</taxon>
        <taxon>Gunneridae</taxon>
        <taxon>Pentapetalae</taxon>
        <taxon>asterids</taxon>
        <taxon>Cornales</taxon>
        <taxon>Nyssaceae</taxon>
        <taxon>Nyssa</taxon>
    </lineage>
</organism>
<dbReference type="EMBL" id="CM018044">
    <property type="protein sequence ID" value="KAA8529799.1"/>
    <property type="molecule type" value="Genomic_DNA"/>
</dbReference>
<gene>
    <name evidence="7" type="ORF">F0562_034344</name>
</gene>
<protein>
    <recommendedName>
        <fullName evidence="6">Disease resistance N-terminal domain-containing protein</fullName>
    </recommendedName>
</protein>
<evidence type="ECO:0000256" key="5">
    <source>
        <dbReference type="SAM" id="MobiDB-lite"/>
    </source>
</evidence>
<feature type="domain" description="Disease resistance N-terminal" evidence="6">
    <location>
        <begin position="6"/>
        <end position="92"/>
    </location>
</feature>
<name>A0A5J5AHV6_9ASTE</name>
<dbReference type="Proteomes" id="UP000325577">
    <property type="component" value="Linkage Group LG20"/>
</dbReference>
<proteinExistence type="predicted"/>
<dbReference type="InterPro" id="IPR041118">
    <property type="entry name" value="Rx_N"/>
</dbReference>
<evidence type="ECO:0000256" key="1">
    <source>
        <dbReference type="ARBA" id="ARBA00022737"/>
    </source>
</evidence>
<keyword evidence="4" id="KW-0067">ATP-binding</keyword>
<keyword evidence="3" id="KW-0611">Plant defense</keyword>
<evidence type="ECO:0000256" key="3">
    <source>
        <dbReference type="ARBA" id="ARBA00022821"/>
    </source>
</evidence>
<dbReference type="CDD" id="cd14798">
    <property type="entry name" value="RX-CC_like"/>
    <property type="match status" value="1"/>
</dbReference>
<dbReference type="PANTHER" id="PTHR19338:SF73">
    <property type="entry name" value="DISEASE RESISTANCE PROTEIN RGA2-LIKE"/>
    <property type="match status" value="1"/>
</dbReference>